<accession>A0A5J9TJL1</accession>
<feature type="compositionally biased region" description="Low complexity" evidence="1">
    <location>
        <begin position="53"/>
        <end position="84"/>
    </location>
</feature>
<proteinExistence type="predicted"/>
<evidence type="ECO:0000313" key="2">
    <source>
        <dbReference type="EMBL" id="TVU11088.1"/>
    </source>
</evidence>
<dbReference type="Gramene" id="TVU11088">
    <property type="protein sequence ID" value="TVU11088"/>
    <property type="gene ID" value="EJB05_44651"/>
</dbReference>
<feature type="region of interest" description="Disordered" evidence="1">
    <location>
        <begin position="53"/>
        <end position="91"/>
    </location>
</feature>
<feature type="compositionally biased region" description="Basic and acidic residues" evidence="1">
    <location>
        <begin position="117"/>
        <end position="127"/>
    </location>
</feature>
<protein>
    <submittedName>
        <fullName evidence="2">Uncharacterized protein</fullName>
    </submittedName>
</protein>
<comment type="caution">
    <text evidence="2">The sequence shown here is derived from an EMBL/GenBank/DDBJ whole genome shotgun (WGS) entry which is preliminary data.</text>
</comment>
<gene>
    <name evidence="2" type="ORF">EJB05_44651</name>
</gene>
<dbReference type="EMBL" id="RWGY01000039">
    <property type="protein sequence ID" value="TVU11088.1"/>
    <property type="molecule type" value="Genomic_DNA"/>
</dbReference>
<feature type="region of interest" description="Disordered" evidence="1">
    <location>
        <begin position="108"/>
        <end position="169"/>
    </location>
</feature>
<dbReference type="Proteomes" id="UP000324897">
    <property type="component" value="Chromosome 3"/>
</dbReference>
<organism evidence="2 3">
    <name type="scientific">Eragrostis curvula</name>
    <name type="common">weeping love grass</name>
    <dbReference type="NCBI Taxonomy" id="38414"/>
    <lineage>
        <taxon>Eukaryota</taxon>
        <taxon>Viridiplantae</taxon>
        <taxon>Streptophyta</taxon>
        <taxon>Embryophyta</taxon>
        <taxon>Tracheophyta</taxon>
        <taxon>Spermatophyta</taxon>
        <taxon>Magnoliopsida</taxon>
        <taxon>Liliopsida</taxon>
        <taxon>Poales</taxon>
        <taxon>Poaceae</taxon>
        <taxon>PACMAD clade</taxon>
        <taxon>Chloridoideae</taxon>
        <taxon>Eragrostideae</taxon>
        <taxon>Eragrostidinae</taxon>
        <taxon>Eragrostis</taxon>
    </lineage>
</organism>
<evidence type="ECO:0000313" key="3">
    <source>
        <dbReference type="Proteomes" id="UP000324897"/>
    </source>
</evidence>
<reference evidence="2 3" key="1">
    <citation type="journal article" date="2019" name="Sci. Rep.">
        <title>A high-quality genome of Eragrostis curvula grass provides insights into Poaceae evolution and supports new strategies to enhance forage quality.</title>
        <authorList>
            <person name="Carballo J."/>
            <person name="Santos B.A.C.M."/>
            <person name="Zappacosta D."/>
            <person name="Garbus I."/>
            <person name="Selva J.P."/>
            <person name="Gallo C.A."/>
            <person name="Diaz A."/>
            <person name="Albertini E."/>
            <person name="Caccamo M."/>
            <person name="Echenique V."/>
        </authorList>
    </citation>
    <scope>NUCLEOTIDE SEQUENCE [LARGE SCALE GENOMIC DNA]</scope>
    <source>
        <strain evidence="3">cv. Victoria</strain>
        <tissue evidence="2">Leaf</tissue>
    </source>
</reference>
<dbReference type="AlphaFoldDB" id="A0A5J9TJL1"/>
<feature type="non-terminal residue" evidence="2">
    <location>
        <position position="1"/>
    </location>
</feature>
<name>A0A5J9TJL1_9POAL</name>
<evidence type="ECO:0000256" key="1">
    <source>
        <dbReference type="SAM" id="MobiDB-lite"/>
    </source>
</evidence>
<sequence>MAGSTSHRIPNLDDSLSTAGTVVTRFRLLPIHRPLPSVASSLLLPFTAAGSTTSSATNDCSCRSPQSSSTPTSGGAASLDASGAQPRPVSRRSLSFLAARAAQVPLIGREVQSPATDLRHHHERSNERTYSATPTHADPSILSKTNPMPDSMVPNMLSPDGGSFTAALS</sequence>
<keyword evidence="3" id="KW-1185">Reference proteome</keyword>